<sequence>MSRSSKSSHKHSSSRAKGASSANQHHRMSFLFIVNKLQIREPERDVYGQYIPPTNPHMYEAEVPSKVMRYCNGGDISDTLGYLWYRDPGTVPNGQLWRSNAAGEWIIDESTGYYVAALEYKTFAVAACNPLLPIMVVKGDPLINPTGGWELLRIFHPRQALAGLSQVVTLESHGMGPGGGPVRYVAGRGPSWMPGLLPRTYRSPMTSAPMSCGLGGELPIILGLMALSADKDENNAFACDEIRRKWQRGLWTSSESAKGYPETAEDDPRCFLVKVFLDPENPYGSTVDALHRFEWEGSVVREPS</sequence>
<dbReference type="AlphaFoldDB" id="A0A8H4XHC3"/>
<evidence type="ECO:0000256" key="1">
    <source>
        <dbReference type="SAM" id="MobiDB-lite"/>
    </source>
</evidence>
<organism evidence="2 3">
    <name type="scientific">Fusarium zealandicum</name>
    <dbReference type="NCBI Taxonomy" id="1053134"/>
    <lineage>
        <taxon>Eukaryota</taxon>
        <taxon>Fungi</taxon>
        <taxon>Dikarya</taxon>
        <taxon>Ascomycota</taxon>
        <taxon>Pezizomycotina</taxon>
        <taxon>Sordariomycetes</taxon>
        <taxon>Hypocreomycetidae</taxon>
        <taxon>Hypocreales</taxon>
        <taxon>Nectriaceae</taxon>
        <taxon>Fusarium</taxon>
        <taxon>Fusarium staphyleae species complex</taxon>
    </lineage>
</organism>
<dbReference type="EMBL" id="JABEYC010000802">
    <property type="protein sequence ID" value="KAF4974113.1"/>
    <property type="molecule type" value="Genomic_DNA"/>
</dbReference>
<evidence type="ECO:0000313" key="2">
    <source>
        <dbReference type="EMBL" id="KAF4974113.1"/>
    </source>
</evidence>
<keyword evidence="3" id="KW-1185">Reference proteome</keyword>
<proteinExistence type="predicted"/>
<gene>
    <name evidence="2" type="ORF">FZEAL_8951</name>
</gene>
<reference evidence="2" key="2">
    <citation type="submission" date="2020-05" db="EMBL/GenBank/DDBJ databases">
        <authorList>
            <person name="Kim H.-S."/>
            <person name="Proctor R.H."/>
            <person name="Brown D.W."/>
        </authorList>
    </citation>
    <scope>NUCLEOTIDE SEQUENCE</scope>
    <source>
        <strain evidence="2">NRRL 22465</strain>
    </source>
</reference>
<protein>
    <submittedName>
        <fullName evidence="2">Uncharacterized protein</fullName>
    </submittedName>
</protein>
<feature type="region of interest" description="Disordered" evidence="1">
    <location>
        <begin position="1"/>
        <end position="23"/>
    </location>
</feature>
<comment type="caution">
    <text evidence="2">The sequence shown here is derived from an EMBL/GenBank/DDBJ whole genome shotgun (WGS) entry which is preliminary data.</text>
</comment>
<accession>A0A8H4XHC3</accession>
<name>A0A8H4XHC3_9HYPO</name>
<dbReference type="OrthoDB" id="5243686at2759"/>
<dbReference type="Proteomes" id="UP000635477">
    <property type="component" value="Unassembled WGS sequence"/>
</dbReference>
<feature type="compositionally biased region" description="Basic residues" evidence="1">
    <location>
        <begin position="1"/>
        <end position="14"/>
    </location>
</feature>
<reference evidence="2" key="1">
    <citation type="journal article" date="2020" name="BMC Genomics">
        <title>Correction to: Identification and distribution of gene clusters required for synthesis of sphingolipid metabolism inhibitors in diverse species of the filamentous fungus Fusarium.</title>
        <authorList>
            <person name="Kim H.S."/>
            <person name="Lohmar J.M."/>
            <person name="Busman M."/>
            <person name="Brown D.W."/>
            <person name="Naumann T.A."/>
            <person name="Divon H.H."/>
            <person name="Lysoe E."/>
            <person name="Uhlig S."/>
            <person name="Proctor R.H."/>
        </authorList>
    </citation>
    <scope>NUCLEOTIDE SEQUENCE</scope>
    <source>
        <strain evidence="2">NRRL 22465</strain>
    </source>
</reference>
<evidence type="ECO:0000313" key="3">
    <source>
        <dbReference type="Proteomes" id="UP000635477"/>
    </source>
</evidence>